<dbReference type="AlphaFoldDB" id="A0A916JLI2"/>
<dbReference type="KEGG" id="ptan:CRYO30217_01136"/>
<reference evidence="1" key="1">
    <citation type="submission" date="2021-04" db="EMBL/GenBank/DDBJ databases">
        <authorList>
            <person name="Rodrigo-Torres L."/>
            <person name="Arahal R. D."/>
            <person name="Lucena T."/>
        </authorList>
    </citation>
    <scope>NUCLEOTIDE SEQUENCE</scope>
    <source>
        <strain evidence="1">AS29M-1</strain>
    </source>
</reference>
<sequence length="189" mass="22259">MKNDWSIRNDFLNAIGEFSVQFSKLEDCITELSSFTCDDIAYWQVEYFGNLGLDLNSKRDLVKKFIKSELPILKDEWNNINMSIGRVNHHRRHLIHGTAISYLLRSPIKTRIKIKKRVESEEYTVKDIRNLTQELNIIMTGEHGLCGNFNTKFKTEAFNWYNSNDKFERKIIYKVNNAVQTDWKGSNDK</sequence>
<protein>
    <submittedName>
        <fullName evidence="1">Uncharacterized protein</fullName>
    </submittedName>
</protein>
<dbReference type="EMBL" id="OU015584">
    <property type="protein sequence ID" value="CAG5079969.1"/>
    <property type="molecule type" value="Genomic_DNA"/>
</dbReference>
<name>A0A916JLI2_9FLAO</name>
<evidence type="ECO:0000313" key="2">
    <source>
        <dbReference type="Proteomes" id="UP000683507"/>
    </source>
</evidence>
<organism evidence="1 2">
    <name type="scientific">Parvicella tangerina</name>
    <dbReference type="NCBI Taxonomy" id="2829795"/>
    <lineage>
        <taxon>Bacteria</taxon>
        <taxon>Pseudomonadati</taxon>
        <taxon>Bacteroidota</taxon>
        <taxon>Flavobacteriia</taxon>
        <taxon>Flavobacteriales</taxon>
        <taxon>Parvicellaceae</taxon>
        <taxon>Parvicella</taxon>
    </lineage>
</organism>
<proteinExistence type="predicted"/>
<dbReference type="Proteomes" id="UP000683507">
    <property type="component" value="Chromosome"/>
</dbReference>
<keyword evidence="2" id="KW-1185">Reference proteome</keyword>
<gene>
    <name evidence="1" type="ORF">CRYO30217_01136</name>
</gene>
<dbReference type="RefSeq" id="WP_258541352.1">
    <property type="nucleotide sequence ID" value="NZ_OU015584.1"/>
</dbReference>
<accession>A0A916JLI2</accession>
<evidence type="ECO:0000313" key="1">
    <source>
        <dbReference type="EMBL" id="CAG5079969.1"/>
    </source>
</evidence>